<dbReference type="PROSITE" id="PS00107">
    <property type="entry name" value="PROTEIN_KINASE_ATP"/>
    <property type="match status" value="1"/>
</dbReference>
<evidence type="ECO:0000256" key="7">
    <source>
        <dbReference type="ARBA" id="ARBA00047899"/>
    </source>
</evidence>
<reference evidence="13" key="1">
    <citation type="journal article" date="2015" name="PLoS Genet.">
        <title>The dynamic genome and transcriptome of the human fungal pathogen Blastomyces and close relative Emmonsia.</title>
        <authorList>
            <person name="Munoz J.F."/>
            <person name="Gauthier G.M."/>
            <person name="Desjardins C.A."/>
            <person name="Gallo J.E."/>
            <person name="Holder J."/>
            <person name="Sullivan T.D."/>
            <person name="Marty A.J."/>
            <person name="Carmen J.C."/>
            <person name="Chen Z."/>
            <person name="Ding L."/>
            <person name="Gujja S."/>
            <person name="Magrini V."/>
            <person name="Misas E."/>
            <person name="Mitreva M."/>
            <person name="Priest M."/>
            <person name="Saif S."/>
            <person name="Whiston E.A."/>
            <person name="Young S."/>
            <person name="Zeng Q."/>
            <person name="Goldman W.E."/>
            <person name="Mardis E.R."/>
            <person name="Taylor J.W."/>
            <person name="McEwen J.G."/>
            <person name="Clay O.K."/>
            <person name="Klein B.S."/>
            <person name="Cuomo C.A."/>
        </authorList>
    </citation>
    <scope>NUCLEOTIDE SEQUENCE [LARGE SCALE GENOMIC DNA]</scope>
    <source>
        <strain evidence="13">SLH14081</strain>
    </source>
</reference>
<dbReference type="Proteomes" id="UP000002038">
    <property type="component" value="Unassembled WGS sequence"/>
</dbReference>
<dbReference type="AlphaFoldDB" id="A0A179U969"/>
<keyword evidence="5 12" id="KW-0418">Kinase</keyword>
<dbReference type="GO" id="GO:0004674">
    <property type="term" value="F:protein serine/threonine kinase activity"/>
    <property type="evidence" value="ECO:0007669"/>
    <property type="project" value="UniProtKB-KW"/>
</dbReference>
<dbReference type="PANTHER" id="PTHR47634:SF9">
    <property type="entry name" value="PROTEIN KINASE DOMAIN-CONTAINING PROTEIN-RELATED"/>
    <property type="match status" value="1"/>
</dbReference>
<organism evidence="12 13">
    <name type="scientific">Blastomyces gilchristii (strain SLH14081)</name>
    <name type="common">Blastomyces dermatitidis</name>
    <dbReference type="NCBI Taxonomy" id="559298"/>
    <lineage>
        <taxon>Eukaryota</taxon>
        <taxon>Fungi</taxon>
        <taxon>Dikarya</taxon>
        <taxon>Ascomycota</taxon>
        <taxon>Pezizomycotina</taxon>
        <taxon>Eurotiomycetes</taxon>
        <taxon>Eurotiomycetidae</taxon>
        <taxon>Onygenales</taxon>
        <taxon>Ajellomycetaceae</taxon>
        <taxon>Blastomyces</taxon>
    </lineage>
</organism>
<dbReference type="VEuPathDB" id="FungiDB:BDBG_00870"/>
<dbReference type="InterPro" id="IPR011009">
    <property type="entry name" value="Kinase-like_dom_sf"/>
</dbReference>
<gene>
    <name evidence="12" type="ORF">BDBG_00870</name>
</gene>
<evidence type="ECO:0000256" key="6">
    <source>
        <dbReference type="ARBA" id="ARBA00022840"/>
    </source>
</evidence>
<dbReference type="InterPro" id="IPR017441">
    <property type="entry name" value="Protein_kinase_ATP_BS"/>
</dbReference>
<evidence type="ECO:0000256" key="8">
    <source>
        <dbReference type="ARBA" id="ARBA00048679"/>
    </source>
</evidence>
<proteinExistence type="predicted"/>
<dbReference type="SMART" id="SM00220">
    <property type="entry name" value="S_TKc"/>
    <property type="match status" value="1"/>
</dbReference>
<feature type="region of interest" description="Disordered" evidence="10">
    <location>
        <begin position="304"/>
        <end position="325"/>
    </location>
</feature>
<feature type="domain" description="Protein kinase" evidence="11">
    <location>
        <begin position="92"/>
        <end position="469"/>
    </location>
</feature>
<comment type="catalytic activity">
    <reaction evidence="8">
        <text>L-seryl-[protein] + ATP = O-phospho-L-seryl-[protein] + ADP + H(+)</text>
        <dbReference type="Rhea" id="RHEA:17989"/>
        <dbReference type="Rhea" id="RHEA-COMP:9863"/>
        <dbReference type="Rhea" id="RHEA-COMP:11604"/>
        <dbReference type="ChEBI" id="CHEBI:15378"/>
        <dbReference type="ChEBI" id="CHEBI:29999"/>
        <dbReference type="ChEBI" id="CHEBI:30616"/>
        <dbReference type="ChEBI" id="CHEBI:83421"/>
        <dbReference type="ChEBI" id="CHEBI:456216"/>
        <dbReference type="EC" id="2.7.11.1"/>
    </reaction>
</comment>
<evidence type="ECO:0000256" key="1">
    <source>
        <dbReference type="ARBA" id="ARBA00012513"/>
    </source>
</evidence>
<dbReference type="InterPro" id="IPR051334">
    <property type="entry name" value="SRPK"/>
</dbReference>
<dbReference type="PROSITE" id="PS50011">
    <property type="entry name" value="PROTEIN_KINASE_DOM"/>
    <property type="match status" value="1"/>
</dbReference>
<dbReference type="GO" id="GO:0050684">
    <property type="term" value="P:regulation of mRNA processing"/>
    <property type="evidence" value="ECO:0007669"/>
    <property type="project" value="TreeGrafter"/>
</dbReference>
<dbReference type="EMBL" id="GG657448">
    <property type="protein sequence ID" value="OAT04283.1"/>
    <property type="molecule type" value="Genomic_DNA"/>
</dbReference>
<comment type="catalytic activity">
    <reaction evidence="7">
        <text>L-threonyl-[protein] + ATP = O-phospho-L-threonyl-[protein] + ADP + H(+)</text>
        <dbReference type="Rhea" id="RHEA:46608"/>
        <dbReference type="Rhea" id="RHEA-COMP:11060"/>
        <dbReference type="Rhea" id="RHEA-COMP:11605"/>
        <dbReference type="ChEBI" id="CHEBI:15378"/>
        <dbReference type="ChEBI" id="CHEBI:30013"/>
        <dbReference type="ChEBI" id="CHEBI:30616"/>
        <dbReference type="ChEBI" id="CHEBI:61977"/>
        <dbReference type="ChEBI" id="CHEBI:456216"/>
        <dbReference type="EC" id="2.7.11.1"/>
    </reaction>
</comment>
<protein>
    <recommendedName>
        <fullName evidence="1">non-specific serine/threonine protein kinase</fullName>
        <ecNumber evidence="1">2.7.11.1</ecNumber>
    </recommendedName>
</protein>
<evidence type="ECO:0000256" key="3">
    <source>
        <dbReference type="ARBA" id="ARBA00022679"/>
    </source>
</evidence>
<evidence type="ECO:0000256" key="5">
    <source>
        <dbReference type="ARBA" id="ARBA00022777"/>
    </source>
</evidence>
<dbReference type="InterPro" id="IPR000719">
    <property type="entry name" value="Prot_kinase_dom"/>
</dbReference>
<dbReference type="Gene3D" id="1.10.510.10">
    <property type="entry name" value="Transferase(Phosphotransferase) domain 1"/>
    <property type="match status" value="1"/>
</dbReference>
<evidence type="ECO:0000313" key="12">
    <source>
        <dbReference type="EMBL" id="OAT04283.1"/>
    </source>
</evidence>
<feature type="binding site" evidence="9">
    <location>
        <position position="121"/>
    </location>
    <ligand>
        <name>ATP</name>
        <dbReference type="ChEBI" id="CHEBI:30616"/>
    </ligand>
</feature>
<keyword evidence="6 9" id="KW-0067">ATP-binding</keyword>
<accession>A0A179U969</accession>
<sequence>MMFRYSKIIPSFIVPLKFSLPSLTPSPLSICRSLKSRFGMAACLSSSTTGADGNQKVRYYEYKCIYGVEHLEKYEPGGYHPLMIGDILHNRYKIVTKLGFGGFSTVWLALDASKKQYVALKVGVADQDQPRHESETLHKLSNAASSVSRAHPGHRLIPAILDEFVVDGPNGRHPCYTTLPARCDLGDAAYGYVFPLQTVRALAAGITQALAYMHSRGFIHGDVHIRNILVKTSPKLDSLSIEDFYKQYGEPNLTPVEHRDGKSLPPNIPSMAVTPIYIGRITADQFTLTDARVMLSDFGEAFSPASHHRQAQDSHTPLGTRPPEARFEPCNPLSYAADIWSLGLLIWRILGLKSLFTTEFPCPDELVSQYIDVLRPGPDGIDMPESWWRQWDGRDKFFDNNREPIPNREIWPSLETGFDHQVQYWRRKDQMGEFGDDERRAILDLLRQMLKFIPAERATAEQVLESEWMVKWALPDFQRSYLDE</sequence>
<dbReference type="Pfam" id="PF00069">
    <property type="entry name" value="Pkinase"/>
    <property type="match status" value="2"/>
</dbReference>
<evidence type="ECO:0000256" key="2">
    <source>
        <dbReference type="ARBA" id="ARBA00022527"/>
    </source>
</evidence>
<dbReference type="GeneID" id="8510596"/>
<evidence type="ECO:0000256" key="4">
    <source>
        <dbReference type="ARBA" id="ARBA00022741"/>
    </source>
</evidence>
<keyword evidence="13" id="KW-1185">Reference proteome</keyword>
<keyword evidence="2" id="KW-0723">Serine/threonine-protein kinase</keyword>
<dbReference type="GO" id="GO:0005524">
    <property type="term" value="F:ATP binding"/>
    <property type="evidence" value="ECO:0007669"/>
    <property type="project" value="UniProtKB-UniRule"/>
</dbReference>
<evidence type="ECO:0000313" key="13">
    <source>
        <dbReference type="Proteomes" id="UP000002038"/>
    </source>
</evidence>
<evidence type="ECO:0000256" key="10">
    <source>
        <dbReference type="SAM" id="MobiDB-lite"/>
    </source>
</evidence>
<dbReference type="SUPFAM" id="SSF56112">
    <property type="entry name" value="Protein kinase-like (PK-like)"/>
    <property type="match status" value="1"/>
</dbReference>
<name>A0A179U969_BLAGS</name>
<evidence type="ECO:0000259" key="11">
    <source>
        <dbReference type="PROSITE" id="PS50011"/>
    </source>
</evidence>
<evidence type="ECO:0000256" key="9">
    <source>
        <dbReference type="PROSITE-ProRule" id="PRU10141"/>
    </source>
</evidence>
<dbReference type="PANTHER" id="PTHR47634">
    <property type="entry name" value="PROTEIN KINASE DOMAIN-CONTAINING PROTEIN-RELATED"/>
    <property type="match status" value="1"/>
</dbReference>
<dbReference type="OrthoDB" id="4206417at2759"/>
<dbReference type="KEGG" id="bgh:BDBG_00870"/>
<dbReference type="RefSeq" id="XP_002629624.2">
    <property type="nucleotide sequence ID" value="XM_002629578.2"/>
</dbReference>
<dbReference type="GO" id="GO:0000245">
    <property type="term" value="P:spliceosomal complex assembly"/>
    <property type="evidence" value="ECO:0007669"/>
    <property type="project" value="TreeGrafter"/>
</dbReference>
<keyword evidence="4 9" id="KW-0547">Nucleotide-binding</keyword>
<dbReference type="EC" id="2.7.11.1" evidence="1"/>
<keyword evidence="3" id="KW-0808">Transferase</keyword>
<dbReference type="Gene3D" id="3.30.200.20">
    <property type="entry name" value="Phosphorylase Kinase, domain 1"/>
    <property type="match status" value="1"/>
</dbReference>